<evidence type="ECO:0000313" key="2">
    <source>
        <dbReference type="Proteomes" id="UP001458880"/>
    </source>
</evidence>
<dbReference type="Proteomes" id="UP001458880">
    <property type="component" value="Unassembled WGS sequence"/>
</dbReference>
<gene>
    <name evidence="1" type="ORF">QE152_g10316</name>
</gene>
<dbReference type="EMBL" id="JASPKY010000094">
    <property type="protein sequence ID" value="KAK9737910.1"/>
    <property type="molecule type" value="Genomic_DNA"/>
</dbReference>
<organism evidence="1 2">
    <name type="scientific">Popillia japonica</name>
    <name type="common">Japanese beetle</name>
    <dbReference type="NCBI Taxonomy" id="7064"/>
    <lineage>
        <taxon>Eukaryota</taxon>
        <taxon>Metazoa</taxon>
        <taxon>Ecdysozoa</taxon>
        <taxon>Arthropoda</taxon>
        <taxon>Hexapoda</taxon>
        <taxon>Insecta</taxon>
        <taxon>Pterygota</taxon>
        <taxon>Neoptera</taxon>
        <taxon>Endopterygota</taxon>
        <taxon>Coleoptera</taxon>
        <taxon>Polyphaga</taxon>
        <taxon>Scarabaeiformia</taxon>
        <taxon>Scarabaeidae</taxon>
        <taxon>Rutelinae</taxon>
        <taxon>Popillia</taxon>
    </lineage>
</organism>
<evidence type="ECO:0000313" key="1">
    <source>
        <dbReference type="EMBL" id="KAK9737910.1"/>
    </source>
</evidence>
<keyword evidence="2" id="KW-1185">Reference proteome</keyword>
<reference evidence="1 2" key="1">
    <citation type="journal article" date="2024" name="BMC Genomics">
        <title>De novo assembly and annotation of Popillia japonica's genome with initial clues to its potential as an invasive pest.</title>
        <authorList>
            <person name="Cucini C."/>
            <person name="Boschi S."/>
            <person name="Funari R."/>
            <person name="Cardaioli E."/>
            <person name="Iannotti N."/>
            <person name="Marturano G."/>
            <person name="Paoli F."/>
            <person name="Bruttini M."/>
            <person name="Carapelli A."/>
            <person name="Frati F."/>
            <person name="Nardi F."/>
        </authorList>
    </citation>
    <scope>NUCLEOTIDE SEQUENCE [LARGE SCALE GENOMIC DNA]</scope>
    <source>
        <strain evidence="1">DMR45628</strain>
    </source>
</reference>
<name>A0AAW1LVY7_POPJA</name>
<dbReference type="AlphaFoldDB" id="A0AAW1LVY7"/>
<accession>A0AAW1LVY7</accession>
<comment type="caution">
    <text evidence="1">The sequence shown here is derived from an EMBL/GenBank/DDBJ whole genome shotgun (WGS) entry which is preliminary data.</text>
</comment>
<protein>
    <submittedName>
        <fullName evidence="1">Uncharacterized protein</fullName>
    </submittedName>
</protein>
<proteinExistence type="predicted"/>
<sequence>MYRQVNIMQSQRDLQRIVWRSEPNLPLKHYRLNTITYDTASASFLSTRCLKQLSIENEKAYPKAAYAITKDFYMDDLLAGANSIEKLLKLKQY</sequence>